<feature type="transmembrane region" description="Helical" evidence="9">
    <location>
        <begin position="262"/>
        <end position="294"/>
    </location>
</feature>
<evidence type="ECO:0000256" key="4">
    <source>
        <dbReference type="ARBA" id="ARBA00022475"/>
    </source>
</evidence>
<organism evidence="11 12">
    <name type="scientific">Dethiosulfatibacter aminovorans DSM 17477</name>
    <dbReference type="NCBI Taxonomy" id="1121476"/>
    <lineage>
        <taxon>Bacteria</taxon>
        <taxon>Bacillati</taxon>
        <taxon>Bacillota</taxon>
        <taxon>Tissierellia</taxon>
        <taxon>Dethiosulfatibacter</taxon>
    </lineage>
</organism>
<feature type="transmembrane region" description="Helical" evidence="9">
    <location>
        <begin position="430"/>
        <end position="451"/>
    </location>
</feature>
<dbReference type="NCBIfam" id="TIGR00931">
    <property type="entry name" value="antiport_nhaC"/>
    <property type="match status" value="1"/>
</dbReference>
<dbReference type="Pfam" id="PF03553">
    <property type="entry name" value="Na_H_antiporter"/>
    <property type="match status" value="1"/>
</dbReference>
<accession>A0A1M6JYF3</accession>
<keyword evidence="5 9" id="KW-0812">Transmembrane</keyword>
<feature type="transmembrane region" description="Helical" evidence="9">
    <location>
        <begin position="76"/>
        <end position="103"/>
    </location>
</feature>
<keyword evidence="4" id="KW-1003">Cell membrane</keyword>
<feature type="transmembrane region" description="Helical" evidence="9">
    <location>
        <begin position="38"/>
        <end position="56"/>
    </location>
</feature>
<evidence type="ECO:0000256" key="3">
    <source>
        <dbReference type="ARBA" id="ARBA00022449"/>
    </source>
</evidence>
<evidence type="ECO:0000313" key="11">
    <source>
        <dbReference type="EMBL" id="SHJ51703.1"/>
    </source>
</evidence>
<proteinExistence type="inferred from homology"/>
<evidence type="ECO:0000259" key="10">
    <source>
        <dbReference type="Pfam" id="PF03553"/>
    </source>
</evidence>
<keyword evidence="2" id="KW-0813">Transport</keyword>
<dbReference type="PANTHER" id="PTHR33451:SF3">
    <property type="entry name" value="MALATE-2H(+)_NA(+)-LACTATE ANTIPORTER"/>
    <property type="match status" value="1"/>
</dbReference>
<feature type="transmembrane region" description="Helical" evidence="9">
    <location>
        <begin position="13"/>
        <end position="31"/>
    </location>
</feature>
<comment type="subcellular location">
    <subcellularLocation>
        <location evidence="1">Cell membrane</location>
        <topology evidence="1">Multi-pass membrane protein</topology>
    </subcellularLocation>
</comment>
<sequence length="468" mass="49634">MDNARRKPTIIEALIPVILLVASIFYAVFFVKADAHIPLLLGAVYATLLGIYRLGYTWDDIEKGILKSIDGSMQASITFLTVGLIIGTWILSGTVPAMIYYGLKVLSPKIFLVASCIMCSVVSLATGSSWTTVGTIGIALMGIGGVLGVPLPIVAGSIISGAYFGDKMSPLSDTTNLAPAMAGTTLFEHIKHMVYTTVPSMLISLILYGFLSMKYSGSSLDPSSITKLTDALSSSFNISLALLIPPIAVIVMVVMKKPAIPVLIIGAVLGGVFAAIFQGATFGDIISAAHYGYYSETGIEVIDNLLTNGGLDNMMWTLSLMLCAMVLGGVLDTVGVLEVIANGILKFSRGVAGLIGSTVISCIAVCFMTGDQYLGIVIPGKMYKPAYEKMRLHPKNLSRCLEDSGTLISPLVPWSSCGAYMSTMLGVSTFAYLPFTFLCLLNPIISILYGITGFSIEKLPEEVAEAVM</sequence>
<keyword evidence="3" id="KW-0050">Antiport</keyword>
<dbReference type="AlphaFoldDB" id="A0A1M6JYF3"/>
<dbReference type="Proteomes" id="UP000184052">
    <property type="component" value="Unassembled WGS sequence"/>
</dbReference>
<dbReference type="InterPro" id="IPR018461">
    <property type="entry name" value="Na/H_Antiport_NhaC-like_C"/>
</dbReference>
<evidence type="ECO:0000256" key="7">
    <source>
        <dbReference type="ARBA" id="ARBA00023136"/>
    </source>
</evidence>
<feature type="transmembrane region" description="Helical" evidence="9">
    <location>
        <begin position="110"/>
        <end position="130"/>
    </location>
</feature>
<dbReference type="GO" id="GO:0005886">
    <property type="term" value="C:plasma membrane"/>
    <property type="evidence" value="ECO:0007669"/>
    <property type="project" value="UniProtKB-SubCell"/>
</dbReference>
<feature type="domain" description="Na+/H+ antiporter NhaC-like C-terminal" evidence="10">
    <location>
        <begin position="161"/>
        <end position="454"/>
    </location>
</feature>
<evidence type="ECO:0000256" key="6">
    <source>
        <dbReference type="ARBA" id="ARBA00022989"/>
    </source>
</evidence>
<dbReference type="InterPro" id="IPR052180">
    <property type="entry name" value="NhaC_Na-H+_Antiporter"/>
</dbReference>
<evidence type="ECO:0000256" key="2">
    <source>
        <dbReference type="ARBA" id="ARBA00022448"/>
    </source>
</evidence>
<dbReference type="GO" id="GO:0015297">
    <property type="term" value="F:antiporter activity"/>
    <property type="evidence" value="ECO:0007669"/>
    <property type="project" value="UniProtKB-KW"/>
</dbReference>
<keyword evidence="7 9" id="KW-0472">Membrane</keyword>
<dbReference type="InterPro" id="IPR004770">
    <property type="entry name" value="Na/H_antiport_NhaC"/>
</dbReference>
<evidence type="ECO:0000256" key="8">
    <source>
        <dbReference type="ARBA" id="ARBA00038435"/>
    </source>
</evidence>
<feature type="transmembrane region" description="Helical" evidence="9">
    <location>
        <begin position="231"/>
        <end position="255"/>
    </location>
</feature>
<comment type="similarity">
    <text evidence="8">Belongs to the NhaC Na(+)/H(+) (TC 2.A.35) antiporter family.</text>
</comment>
<evidence type="ECO:0000256" key="1">
    <source>
        <dbReference type="ARBA" id="ARBA00004651"/>
    </source>
</evidence>
<feature type="transmembrane region" description="Helical" evidence="9">
    <location>
        <begin position="136"/>
        <end position="164"/>
    </location>
</feature>
<keyword evidence="6 9" id="KW-1133">Transmembrane helix</keyword>
<evidence type="ECO:0000256" key="5">
    <source>
        <dbReference type="ARBA" id="ARBA00022692"/>
    </source>
</evidence>
<dbReference type="EMBL" id="FQZL01000023">
    <property type="protein sequence ID" value="SHJ51703.1"/>
    <property type="molecule type" value="Genomic_DNA"/>
</dbReference>
<evidence type="ECO:0000313" key="12">
    <source>
        <dbReference type="Proteomes" id="UP000184052"/>
    </source>
</evidence>
<protein>
    <submittedName>
        <fullName evidence="11">Na+:H+ antiporter, NhaC family</fullName>
    </submittedName>
</protein>
<dbReference type="RefSeq" id="WP_073050148.1">
    <property type="nucleotide sequence ID" value="NZ_FQZL01000023.1"/>
</dbReference>
<dbReference type="OrthoDB" id="9762978at2"/>
<feature type="transmembrane region" description="Helical" evidence="9">
    <location>
        <begin position="193"/>
        <end position="211"/>
    </location>
</feature>
<keyword evidence="12" id="KW-1185">Reference proteome</keyword>
<feature type="transmembrane region" description="Helical" evidence="9">
    <location>
        <begin position="314"/>
        <end position="339"/>
    </location>
</feature>
<evidence type="ECO:0000256" key="9">
    <source>
        <dbReference type="SAM" id="Phobius"/>
    </source>
</evidence>
<reference evidence="11 12" key="1">
    <citation type="submission" date="2016-11" db="EMBL/GenBank/DDBJ databases">
        <authorList>
            <person name="Jaros S."/>
            <person name="Januszkiewicz K."/>
            <person name="Wedrychowicz H."/>
        </authorList>
    </citation>
    <scope>NUCLEOTIDE SEQUENCE [LARGE SCALE GENOMIC DNA]</scope>
    <source>
        <strain evidence="11 12">DSM 17477</strain>
    </source>
</reference>
<name>A0A1M6JYF3_9FIRM</name>
<dbReference type="PANTHER" id="PTHR33451">
    <property type="entry name" value="MALATE-2H(+)/NA(+)-LACTATE ANTIPORTER"/>
    <property type="match status" value="1"/>
</dbReference>
<gene>
    <name evidence="11" type="ORF">SAMN02745751_02758</name>
</gene>
<feature type="transmembrane region" description="Helical" evidence="9">
    <location>
        <begin position="351"/>
        <end position="370"/>
    </location>
</feature>